<dbReference type="InterPro" id="IPR002401">
    <property type="entry name" value="Cyt_P450_E_grp-I"/>
</dbReference>
<keyword evidence="5 13" id="KW-0349">Heme</keyword>
<dbReference type="GO" id="GO:0005789">
    <property type="term" value="C:endoplasmic reticulum membrane"/>
    <property type="evidence" value="ECO:0007669"/>
    <property type="project" value="UniProtKB-SubCell"/>
</dbReference>
<dbReference type="VEuPathDB" id="VectorBase:ISCW016393"/>
<dbReference type="InterPro" id="IPR050476">
    <property type="entry name" value="Insect_CytP450_Detox"/>
</dbReference>
<dbReference type="InterPro" id="IPR017972">
    <property type="entry name" value="Cyt_P450_CS"/>
</dbReference>
<dbReference type="InterPro" id="IPR036396">
    <property type="entry name" value="Cyt_P450_sf"/>
</dbReference>
<dbReference type="SUPFAM" id="SSF48264">
    <property type="entry name" value="Cytochrome P450"/>
    <property type="match status" value="1"/>
</dbReference>
<name>A0A4D5S1H9_IXOSC</name>
<dbReference type="GO" id="GO:0005506">
    <property type="term" value="F:iron ion binding"/>
    <property type="evidence" value="ECO:0007669"/>
    <property type="project" value="InterPro"/>
</dbReference>
<dbReference type="PRINTS" id="PR00385">
    <property type="entry name" value="P450"/>
</dbReference>
<dbReference type="FunFam" id="1.10.630.10:FF:000182">
    <property type="entry name" value="Cytochrome P450 3A4"/>
    <property type="match status" value="1"/>
</dbReference>
<sequence>MLAAFGFTAVLVLLLAAFLRWRRRTFSYFKDLGIPGPKPNLIWGNLWEYHEKGVFRALDKWCKKYGDVFGFYNGDVPVIVVKDLDFLQYVFVKSSSNFTDRGVTIRSDEIHPYLSQCLVHAKGTHWKSTRQCVSSGFTSSKIKQMMGHIVEMCDVFMDVLGEDADNGIEVHMVSKFQGLTMDYLGRAAFGIDTSFQRDLNHPFLITAKEAAHGLMTGPVHMLAQCTTSFGNLATPLLWLNWIFGAFPVRKFAEHAAKVIRLRKNNPELRRNDILQNLIDAEYEELPTTPKTVSEQTKITGTLGTHKIRTLRFEEVVMNTTLLFLAGFETTATALCYVTYALAKYPDVQERVRNEVNEALHGSGCLDYEAVTQKLKYLGQVVNEALRLWPPILTFSTRQATEDFEYKGIKYRAGTCIMSPTLQIHRDARFFADPTKFDPDRFSAQNDGSFPKIAYQPFGLGPRNCVGSMLALLEITYTIAMMTHRYRWELGQSQKGEMPLDQYAMVSIPGRGPWIVFHRI</sequence>
<keyword evidence="9 14" id="KW-0560">Oxidoreductase</keyword>
<evidence type="ECO:0000256" key="12">
    <source>
        <dbReference type="ARBA" id="ARBA00023136"/>
    </source>
</evidence>
<evidence type="ECO:0000256" key="5">
    <source>
        <dbReference type="ARBA" id="ARBA00022617"/>
    </source>
</evidence>
<organism evidence="15">
    <name type="scientific">Ixodes scapularis</name>
    <name type="common">Black-legged tick</name>
    <name type="synonym">Deer tick</name>
    <dbReference type="NCBI Taxonomy" id="6945"/>
    <lineage>
        <taxon>Eukaryota</taxon>
        <taxon>Metazoa</taxon>
        <taxon>Ecdysozoa</taxon>
        <taxon>Arthropoda</taxon>
        <taxon>Chelicerata</taxon>
        <taxon>Arachnida</taxon>
        <taxon>Acari</taxon>
        <taxon>Parasitiformes</taxon>
        <taxon>Ixodida</taxon>
        <taxon>Ixodoidea</taxon>
        <taxon>Ixodidae</taxon>
        <taxon>Ixodinae</taxon>
        <taxon>Ixodes</taxon>
    </lineage>
</organism>
<comment type="subcellular location">
    <subcellularLocation>
        <location evidence="3">Endoplasmic reticulum membrane</location>
        <topology evidence="3">Peripheral membrane protein</topology>
    </subcellularLocation>
    <subcellularLocation>
        <location evidence="2">Microsome membrane</location>
        <topology evidence="2">Peripheral membrane protein</topology>
    </subcellularLocation>
</comment>
<comment type="cofactor">
    <cofactor evidence="1 13">
        <name>heme</name>
        <dbReference type="ChEBI" id="CHEBI:30413"/>
    </cofactor>
</comment>
<dbReference type="Gene3D" id="1.10.630.10">
    <property type="entry name" value="Cytochrome P450"/>
    <property type="match status" value="1"/>
</dbReference>
<dbReference type="CDD" id="cd11055">
    <property type="entry name" value="CYP3A-like"/>
    <property type="match status" value="1"/>
</dbReference>
<dbReference type="PANTHER" id="PTHR24292">
    <property type="entry name" value="CYTOCHROME P450"/>
    <property type="match status" value="1"/>
</dbReference>
<evidence type="ECO:0000256" key="9">
    <source>
        <dbReference type="ARBA" id="ARBA00023002"/>
    </source>
</evidence>
<evidence type="ECO:0000256" key="2">
    <source>
        <dbReference type="ARBA" id="ARBA00004174"/>
    </source>
</evidence>
<evidence type="ECO:0000256" key="13">
    <source>
        <dbReference type="PIRSR" id="PIRSR602401-1"/>
    </source>
</evidence>
<dbReference type="OrthoDB" id="2789670at2759"/>
<evidence type="ECO:0000256" key="3">
    <source>
        <dbReference type="ARBA" id="ARBA00004406"/>
    </source>
</evidence>
<keyword evidence="7" id="KW-0256">Endoplasmic reticulum</keyword>
<dbReference type="GO" id="GO:0004497">
    <property type="term" value="F:monooxygenase activity"/>
    <property type="evidence" value="ECO:0007669"/>
    <property type="project" value="UniProtKB-KW"/>
</dbReference>
<keyword evidence="12" id="KW-0472">Membrane</keyword>
<evidence type="ECO:0000256" key="6">
    <source>
        <dbReference type="ARBA" id="ARBA00022723"/>
    </source>
</evidence>
<dbReference type="PROSITE" id="PS00086">
    <property type="entry name" value="CYTOCHROME_P450"/>
    <property type="match status" value="1"/>
</dbReference>
<dbReference type="VEuPathDB" id="VectorBase:ISCI016385"/>
<protein>
    <submittedName>
        <fullName evidence="15">Putative cytochrome</fullName>
    </submittedName>
</protein>
<evidence type="ECO:0000256" key="11">
    <source>
        <dbReference type="ARBA" id="ARBA00023033"/>
    </source>
</evidence>
<dbReference type="PANTHER" id="PTHR24292:SF102">
    <property type="entry name" value="CYTOCHROME P450 FAMILY-RELATED"/>
    <property type="match status" value="1"/>
</dbReference>
<dbReference type="AlphaFoldDB" id="A0A4D5S1H9"/>
<dbReference type="Pfam" id="PF00067">
    <property type="entry name" value="p450"/>
    <property type="match status" value="1"/>
</dbReference>
<keyword evidence="8" id="KW-0492">Microsome</keyword>
<dbReference type="VEuPathDB" id="VectorBase:ISCP_027539"/>
<evidence type="ECO:0000313" key="15">
    <source>
        <dbReference type="EMBL" id="MOY43510.1"/>
    </source>
</evidence>
<dbReference type="InterPro" id="IPR001128">
    <property type="entry name" value="Cyt_P450"/>
</dbReference>
<feature type="binding site" description="axial binding residue" evidence="13">
    <location>
        <position position="464"/>
    </location>
    <ligand>
        <name>heme</name>
        <dbReference type="ChEBI" id="CHEBI:30413"/>
    </ligand>
    <ligandPart>
        <name>Fe</name>
        <dbReference type="ChEBI" id="CHEBI:18248"/>
    </ligandPart>
</feature>
<keyword evidence="11 14" id="KW-0503">Monooxygenase</keyword>
<proteinExistence type="inferred from homology"/>
<dbReference type="GO" id="GO:0020037">
    <property type="term" value="F:heme binding"/>
    <property type="evidence" value="ECO:0007669"/>
    <property type="project" value="InterPro"/>
</dbReference>
<evidence type="ECO:0000256" key="1">
    <source>
        <dbReference type="ARBA" id="ARBA00001971"/>
    </source>
</evidence>
<comment type="similarity">
    <text evidence="4 14">Belongs to the cytochrome P450 family.</text>
</comment>
<keyword evidence="10 13" id="KW-0408">Iron</keyword>
<evidence type="ECO:0000256" key="7">
    <source>
        <dbReference type="ARBA" id="ARBA00022824"/>
    </source>
</evidence>
<evidence type="ECO:0000256" key="4">
    <source>
        <dbReference type="ARBA" id="ARBA00010617"/>
    </source>
</evidence>
<evidence type="ECO:0000256" key="8">
    <source>
        <dbReference type="ARBA" id="ARBA00022848"/>
    </source>
</evidence>
<keyword evidence="6 13" id="KW-0479">Metal-binding</keyword>
<accession>A0A4D5S1H9</accession>
<evidence type="ECO:0000256" key="14">
    <source>
        <dbReference type="RuleBase" id="RU000461"/>
    </source>
</evidence>
<dbReference type="GO" id="GO:0016705">
    <property type="term" value="F:oxidoreductase activity, acting on paired donors, with incorporation or reduction of molecular oxygen"/>
    <property type="evidence" value="ECO:0007669"/>
    <property type="project" value="InterPro"/>
</dbReference>
<dbReference type="EMBL" id="GHJT01009539">
    <property type="protein sequence ID" value="MOY43510.1"/>
    <property type="molecule type" value="Transcribed_RNA"/>
</dbReference>
<dbReference type="VEuPathDB" id="VectorBase:ISCW016392"/>
<reference evidence="15" key="1">
    <citation type="submission" date="2019-04" db="EMBL/GenBank/DDBJ databases">
        <title>An insight into the mialome of Ixodes scapularis.</title>
        <authorList>
            <person name="Ribeiro J.M."/>
            <person name="Mather T.N."/>
            <person name="Karim S."/>
        </authorList>
    </citation>
    <scope>NUCLEOTIDE SEQUENCE</scope>
</reference>
<dbReference type="PRINTS" id="PR00463">
    <property type="entry name" value="EP450I"/>
</dbReference>
<evidence type="ECO:0000256" key="10">
    <source>
        <dbReference type="ARBA" id="ARBA00023004"/>
    </source>
</evidence>